<evidence type="ECO:0000313" key="8">
    <source>
        <dbReference type="Proteomes" id="UP000472270"/>
    </source>
</evidence>
<accession>A0A673NHU8</accession>
<dbReference type="InterPro" id="IPR000326">
    <property type="entry name" value="PAP2/HPO"/>
</dbReference>
<dbReference type="GO" id="GO:0006644">
    <property type="term" value="P:phospholipid metabolic process"/>
    <property type="evidence" value="ECO:0007669"/>
    <property type="project" value="InterPro"/>
</dbReference>
<proteinExistence type="inferred from homology"/>
<dbReference type="AlphaFoldDB" id="A0A673NHU8"/>
<keyword evidence="3" id="KW-0812">Transmembrane</keyword>
<keyword evidence="8" id="KW-1185">Reference proteome</keyword>
<dbReference type="GO" id="GO:0008195">
    <property type="term" value="F:phosphatidate phosphatase activity"/>
    <property type="evidence" value="ECO:0007669"/>
    <property type="project" value="TreeGrafter"/>
</dbReference>
<comment type="similarity">
    <text evidence="2">Belongs to the PA-phosphatase related phosphoesterase family.</text>
</comment>
<evidence type="ECO:0000256" key="4">
    <source>
        <dbReference type="ARBA" id="ARBA00022989"/>
    </source>
</evidence>
<dbReference type="GO" id="GO:0007165">
    <property type="term" value="P:signal transduction"/>
    <property type="evidence" value="ECO:0007669"/>
    <property type="project" value="TreeGrafter"/>
</dbReference>
<evidence type="ECO:0000256" key="2">
    <source>
        <dbReference type="ARBA" id="ARBA00008816"/>
    </source>
</evidence>
<sequence length="147" mass="16637">MIWNALCNATQSLKYISRKVNSLGSHICNASRQLFPGCKTNSVYSKKLLFYLQARLSWRGARLLRPLLQFMLLMLAVYTGLTRISDYRHHPTDVLTSFLQGGLTAYWVVRITSPHALDYPKNGNGTKNFETCSCLDKSSQRTISCAL</sequence>
<dbReference type="InterPro" id="IPR043216">
    <property type="entry name" value="PAP-like"/>
</dbReference>
<name>A0A673NHU8_9TELE</name>
<keyword evidence="5" id="KW-0472">Membrane</keyword>
<feature type="domain" description="Phosphatidic acid phosphatase type 2/haloperoxidase" evidence="6">
    <location>
        <begin position="48"/>
        <end position="112"/>
    </location>
</feature>
<evidence type="ECO:0000259" key="6">
    <source>
        <dbReference type="Pfam" id="PF01569"/>
    </source>
</evidence>
<comment type="subcellular location">
    <subcellularLocation>
        <location evidence="1">Membrane</location>
        <topology evidence="1">Multi-pass membrane protein</topology>
    </subcellularLocation>
</comment>
<dbReference type="Pfam" id="PF01569">
    <property type="entry name" value="PAP2"/>
    <property type="match status" value="1"/>
</dbReference>
<evidence type="ECO:0000256" key="5">
    <source>
        <dbReference type="ARBA" id="ARBA00023136"/>
    </source>
</evidence>
<protein>
    <recommendedName>
        <fullName evidence="6">Phosphatidic acid phosphatase type 2/haloperoxidase domain-containing protein</fullName>
    </recommendedName>
</protein>
<evidence type="ECO:0000313" key="7">
    <source>
        <dbReference type="Ensembl" id="ENSSRHP00000103212.1"/>
    </source>
</evidence>
<dbReference type="SUPFAM" id="SSF48317">
    <property type="entry name" value="Acid phosphatase/Vanadium-dependent haloperoxidase"/>
    <property type="match status" value="1"/>
</dbReference>
<evidence type="ECO:0000256" key="1">
    <source>
        <dbReference type="ARBA" id="ARBA00004141"/>
    </source>
</evidence>
<reference evidence="7" key="1">
    <citation type="submission" date="2025-08" db="UniProtKB">
        <authorList>
            <consortium name="Ensembl"/>
        </authorList>
    </citation>
    <scope>IDENTIFICATION</scope>
</reference>
<keyword evidence="4" id="KW-1133">Transmembrane helix</keyword>
<organism evidence="7 8">
    <name type="scientific">Sinocyclocheilus rhinocerous</name>
    <dbReference type="NCBI Taxonomy" id="307959"/>
    <lineage>
        <taxon>Eukaryota</taxon>
        <taxon>Metazoa</taxon>
        <taxon>Chordata</taxon>
        <taxon>Craniata</taxon>
        <taxon>Vertebrata</taxon>
        <taxon>Euteleostomi</taxon>
        <taxon>Actinopterygii</taxon>
        <taxon>Neopterygii</taxon>
        <taxon>Teleostei</taxon>
        <taxon>Ostariophysi</taxon>
        <taxon>Cypriniformes</taxon>
        <taxon>Cyprinidae</taxon>
        <taxon>Cyprininae</taxon>
        <taxon>Sinocyclocheilus</taxon>
    </lineage>
</organism>
<dbReference type="Proteomes" id="UP000472270">
    <property type="component" value="Unassembled WGS sequence"/>
</dbReference>
<evidence type="ECO:0000256" key="3">
    <source>
        <dbReference type="ARBA" id="ARBA00022692"/>
    </source>
</evidence>
<dbReference type="Ensembl" id="ENSSRHT00000105986.1">
    <property type="protein sequence ID" value="ENSSRHP00000103212.1"/>
    <property type="gene ID" value="ENSSRHG00000050483.1"/>
</dbReference>
<dbReference type="GO" id="GO:0046839">
    <property type="term" value="P:phospholipid dephosphorylation"/>
    <property type="evidence" value="ECO:0007669"/>
    <property type="project" value="TreeGrafter"/>
</dbReference>
<dbReference type="PANTHER" id="PTHR10165:SF94">
    <property type="entry name" value="PHOSPHATIDIC ACID PHOSPHATASE TYPE 2D"/>
    <property type="match status" value="1"/>
</dbReference>
<dbReference type="InterPro" id="IPR036938">
    <property type="entry name" value="PAP2/HPO_sf"/>
</dbReference>
<dbReference type="Gene3D" id="1.20.144.10">
    <property type="entry name" value="Phosphatidic acid phosphatase type 2/haloperoxidase"/>
    <property type="match status" value="1"/>
</dbReference>
<reference evidence="7" key="2">
    <citation type="submission" date="2025-09" db="UniProtKB">
        <authorList>
            <consortium name="Ensembl"/>
        </authorList>
    </citation>
    <scope>IDENTIFICATION</scope>
</reference>
<dbReference type="PANTHER" id="PTHR10165">
    <property type="entry name" value="LIPID PHOSPHATE PHOSPHATASE"/>
    <property type="match status" value="1"/>
</dbReference>
<dbReference type="GO" id="GO:0005886">
    <property type="term" value="C:plasma membrane"/>
    <property type="evidence" value="ECO:0007669"/>
    <property type="project" value="TreeGrafter"/>
</dbReference>